<reference evidence="2" key="1">
    <citation type="submission" date="2020-06" db="EMBL/GenBank/DDBJ databases">
        <authorList>
            <person name="Li T."/>
            <person name="Hu X."/>
            <person name="Zhang T."/>
            <person name="Song X."/>
            <person name="Zhang H."/>
            <person name="Dai N."/>
            <person name="Sheng W."/>
            <person name="Hou X."/>
            <person name="Wei L."/>
        </authorList>
    </citation>
    <scope>NUCLEOTIDE SEQUENCE</scope>
    <source>
        <strain evidence="2">3651</strain>
        <tissue evidence="2">Leaf</tissue>
    </source>
</reference>
<accession>A0AAE1XXK6</accession>
<keyword evidence="3" id="KW-1185">Reference proteome</keyword>
<comment type="caution">
    <text evidence="2">The sequence shown here is derived from an EMBL/GenBank/DDBJ whole genome shotgun (WGS) entry which is preliminary data.</text>
</comment>
<evidence type="ECO:0000313" key="3">
    <source>
        <dbReference type="Proteomes" id="UP001293254"/>
    </source>
</evidence>
<reference evidence="2" key="2">
    <citation type="journal article" date="2024" name="Plant">
        <title>Genomic evolution and insights into agronomic trait innovations of Sesamum species.</title>
        <authorList>
            <person name="Miao H."/>
            <person name="Wang L."/>
            <person name="Qu L."/>
            <person name="Liu H."/>
            <person name="Sun Y."/>
            <person name="Le M."/>
            <person name="Wang Q."/>
            <person name="Wei S."/>
            <person name="Zheng Y."/>
            <person name="Lin W."/>
            <person name="Duan Y."/>
            <person name="Cao H."/>
            <person name="Xiong S."/>
            <person name="Wang X."/>
            <person name="Wei L."/>
            <person name="Li C."/>
            <person name="Ma Q."/>
            <person name="Ju M."/>
            <person name="Zhao R."/>
            <person name="Li G."/>
            <person name="Mu C."/>
            <person name="Tian Q."/>
            <person name="Mei H."/>
            <person name="Zhang T."/>
            <person name="Gao T."/>
            <person name="Zhang H."/>
        </authorList>
    </citation>
    <scope>NUCLEOTIDE SEQUENCE</scope>
    <source>
        <strain evidence="2">3651</strain>
    </source>
</reference>
<dbReference type="Proteomes" id="UP001293254">
    <property type="component" value="Unassembled WGS sequence"/>
</dbReference>
<organism evidence="2 3">
    <name type="scientific">Sesamum alatum</name>
    <dbReference type="NCBI Taxonomy" id="300844"/>
    <lineage>
        <taxon>Eukaryota</taxon>
        <taxon>Viridiplantae</taxon>
        <taxon>Streptophyta</taxon>
        <taxon>Embryophyta</taxon>
        <taxon>Tracheophyta</taxon>
        <taxon>Spermatophyta</taxon>
        <taxon>Magnoliopsida</taxon>
        <taxon>eudicotyledons</taxon>
        <taxon>Gunneridae</taxon>
        <taxon>Pentapetalae</taxon>
        <taxon>asterids</taxon>
        <taxon>lamiids</taxon>
        <taxon>Lamiales</taxon>
        <taxon>Pedaliaceae</taxon>
        <taxon>Sesamum</taxon>
    </lineage>
</organism>
<gene>
    <name evidence="2" type="ORF">Salat_2358600</name>
</gene>
<evidence type="ECO:0000256" key="1">
    <source>
        <dbReference type="SAM" id="MobiDB-lite"/>
    </source>
</evidence>
<feature type="compositionally biased region" description="Low complexity" evidence="1">
    <location>
        <begin position="76"/>
        <end position="89"/>
    </location>
</feature>
<sequence length="207" mass="22626">MNLLASEVAIPFLAQKDAHRLAVSLIVSGSLDCECLSPSQSLDSLDESSHFNYFLAPCLRSVISRTAQSVPQAFGPWSTNSSGNPNSNPYFVPSITTNNTTPPEEVRQSTAIRQDASKLLPDSLSDKPTNVGKKKQDRVSRSNAEPKEVGRGTEPKDPVTGPRLGSSEEGSRQDLLKIDEEERKLMNGRRPWISLCRCRSLSSDLSP</sequence>
<protein>
    <submittedName>
        <fullName evidence="2">Uncharacterized protein</fullName>
    </submittedName>
</protein>
<feature type="region of interest" description="Disordered" evidence="1">
    <location>
        <begin position="76"/>
        <end position="177"/>
    </location>
</feature>
<feature type="compositionally biased region" description="Basic and acidic residues" evidence="1">
    <location>
        <begin position="137"/>
        <end position="157"/>
    </location>
</feature>
<feature type="compositionally biased region" description="Polar residues" evidence="1">
    <location>
        <begin position="94"/>
        <end position="112"/>
    </location>
</feature>
<proteinExistence type="predicted"/>
<dbReference type="EMBL" id="JACGWO010000009">
    <property type="protein sequence ID" value="KAK4419457.1"/>
    <property type="molecule type" value="Genomic_DNA"/>
</dbReference>
<evidence type="ECO:0000313" key="2">
    <source>
        <dbReference type="EMBL" id="KAK4419457.1"/>
    </source>
</evidence>
<name>A0AAE1XXK6_9LAMI</name>
<dbReference type="AlphaFoldDB" id="A0AAE1XXK6"/>